<proteinExistence type="predicted"/>
<dbReference type="AlphaFoldDB" id="A0A1T3MYU3"/>
<organism evidence="1 2">
    <name type="scientific">Elizabethkingia occulta</name>
    <dbReference type="NCBI Taxonomy" id="1867263"/>
    <lineage>
        <taxon>Bacteria</taxon>
        <taxon>Pseudomonadati</taxon>
        <taxon>Bacteroidota</taxon>
        <taxon>Flavobacteriia</taxon>
        <taxon>Flavobacteriales</taxon>
        <taxon>Weeksellaceae</taxon>
        <taxon>Elizabethkingia</taxon>
    </lineage>
</organism>
<gene>
    <name evidence="1" type="ORF">BAZ10_18060</name>
</gene>
<evidence type="ECO:0000313" key="1">
    <source>
        <dbReference type="EMBL" id="OPC69772.1"/>
    </source>
</evidence>
<dbReference type="Proteomes" id="UP000190813">
    <property type="component" value="Unassembled WGS sequence"/>
</dbReference>
<keyword evidence="2" id="KW-1185">Reference proteome</keyword>
<accession>A0A1T3MYU3</accession>
<name>A0A1T3MYU3_9FLAO</name>
<comment type="caution">
    <text evidence="1">The sequence shown here is derived from an EMBL/GenBank/DDBJ whole genome shotgun (WGS) entry which is preliminary data.</text>
</comment>
<reference evidence="1 2" key="1">
    <citation type="submission" date="2016-06" db="EMBL/GenBank/DDBJ databases">
        <title>Revisiting the taxonomy of the Elizabethkingia Genus based on Whole-Genome Sequencing, Optical Mapping, and MALDI-TOF.</title>
        <authorList>
            <person name="Nicholson A.C."/>
        </authorList>
    </citation>
    <scope>NUCLEOTIDE SEQUENCE [LARGE SCALE GENOMIC DNA]</scope>
    <source>
        <strain evidence="1 2">G4070</strain>
    </source>
</reference>
<sequence>MITMNELKVTPLKREYLPPMIEVEFLEIEQGIAAGSAYTVPPNINGQVKDEWEIKDDEIHDVEWL</sequence>
<evidence type="ECO:0000313" key="2">
    <source>
        <dbReference type="Proteomes" id="UP000190813"/>
    </source>
</evidence>
<dbReference type="EMBL" id="MAHX01000002">
    <property type="protein sequence ID" value="OPC69772.1"/>
    <property type="molecule type" value="Genomic_DNA"/>
</dbReference>
<protein>
    <submittedName>
        <fullName evidence="1">Uncharacterized protein</fullName>
    </submittedName>
</protein>